<sequence>MASPPVSCHEGLTALDTLVPPAYIRFLILFEASNITSALAHLEAGTRRLVSEFPFLAGYVFTGPIPGNPDSGCHIIPPRESDADLVIAAVKRVSESYREIYPGGQAHAELDVTHLPLKPIADIVSPSPIFRLQINLFNDGVGLGFALHHNVMDAIGAGTVVKAFGSCCCRTDSGTELGLDLSTLTQLQYSARVFLNKLTPVARDSELDRSRYGLQPHPGPIMFDQSGFGLLPPASRFRLSATKIQDLKNHLNILIAQSESLQKQFGSTKWISNNDTLAALIWLCYNRAKRRSELPSTTQPSAINPGICMPANIRPRVHPPLPSTFLGNAAVPVKPAMDAQPLLSAIGNSSLLTNEAVPKRLRDDALCQVALAVRQAVSRVNNDYARDITSLMQTSQVPLIYEYNHDTNISSWRDSAMYEAYFGEELGFPLDVCLDVPAMGYFTLAPKRRAPDDSWEVLAVLNPAVASYLRNDEIWSSVLSDSLPAGE</sequence>
<dbReference type="Proteomes" id="UP000234585">
    <property type="component" value="Unassembled WGS sequence"/>
</dbReference>
<dbReference type="PANTHER" id="PTHR31642:SF310">
    <property type="entry name" value="FATTY ALCOHOL:CAFFEOYL-COA ACYLTRANSFERASE"/>
    <property type="match status" value="1"/>
</dbReference>
<dbReference type="STRING" id="41067.A0A2I2FKB4"/>
<gene>
    <name evidence="2" type="ORF">BDW47DRAFT_134198</name>
</gene>
<evidence type="ECO:0000313" key="2">
    <source>
        <dbReference type="EMBL" id="PLB41078.1"/>
    </source>
</evidence>
<dbReference type="AlphaFoldDB" id="A0A2I2FKB4"/>
<dbReference type="GeneID" id="36525193"/>
<dbReference type="Gene3D" id="3.30.559.10">
    <property type="entry name" value="Chloramphenicol acetyltransferase-like domain"/>
    <property type="match status" value="2"/>
</dbReference>
<evidence type="ECO:0000313" key="3">
    <source>
        <dbReference type="Proteomes" id="UP000234585"/>
    </source>
</evidence>
<dbReference type="EMBL" id="KZ559122">
    <property type="protein sequence ID" value="PLB41078.1"/>
    <property type="molecule type" value="Genomic_DNA"/>
</dbReference>
<dbReference type="InterPro" id="IPR023213">
    <property type="entry name" value="CAT-like_dom_sf"/>
</dbReference>
<keyword evidence="3" id="KW-1185">Reference proteome</keyword>
<keyword evidence="1 2" id="KW-0808">Transferase</keyword>
<dbReference type="Pfam" id="PF02458">
    <property type="entry name" value="Transferase"/>
    <property type="match status" value="1"/>
</dbReference>
<dbReference type="RefSeq" id="XP_024675090.1">
    <property type="nucleotide sequence ID" value="XM_024818033.1"/>
</dbReference>
<protein>
    <submittedName>
        <fullName evidence="2">Transferase family-domain-containing protein</fullName>
    </submittedName>
</protein>
<accession>A0A2I2FKB4</accession>
<evidence type="ECO:0000256" key="1">
    <source>
        <dbReference type="ARBA" id="ARBA00022679"/>
    </source>
</evidence>
<organism evidence="2 3">
    <name type="scientific">Aspergillus candidus</name>
    <dbReference type="NCBI Taxonomy" id="41067"/>
    <lineage>
        <taxon>Eukaryota</taxon>
        <taxon>Fungi</taxon>
        <taxon>Dikarya</taxon>
        <taxon>Ascomycota</taxon>
        <taxon>Pezizomycotina</taxon>
        <taxon>Eurotiomycetes</taxon>
        <taxon>Eurotiomycetidae</taxon>
        <taxon>Eurotiales</taxon>
        <taxon>Aspergillaceae</taxon>
        <taxon>Aspergillus</taxon>
        <taxon>Aspergillus subgen. Circumdati</taxon>
    </lineage>
</organism>
<dbReference type="PANTHER" id="PTHR31642">
    <property type="entry name" value="TRICHOTHECENE 3-O-ACETYLTRANSFERASE"/>
    <property type="match status" value="1"/>
</dbReference>
<reference evidence="2 3" key="1">
    <citation type="submission" date="2017-12" db="EMBL/GenBank/DDBJ databases">
        <authorList>
            <consortium name="DOE Joint Genome Institute"/>
            <person name="Haridas S."/>
            <person name="Kjaerbolling I."/>
            <person name="Vesth T.C."/>
            <person name="Frisvad J.C."/>
            <person name="Nybo J.L."/>
            <person name="Theobald S."/>
            <person name="Kuo A."/>
            <person name="Bowyer P."/>
            <person name="Matsuda Y."/>
            <person name="Mondo S."/>
            <person name="Lyhne E.K."/>
            <person name="Kogle M.E."/>
            <person name="Clum A."/>
            <person name="Lipzen A."/>
            <person name="Salamov A."/>
            <person name="Ngan C.Y."/>
            <person name="Daum C."/>
            <person name="Chiniquy J."/>
            <person name="Barry K."/>
            <person name="LaButti K."/>
            <person name="Simmons B.A."/>
            <person name="Magnuson J.K."/>
            <person name="Mortensen U.H."/>
            <person name="Larsen T.O."/>
            <person name="Grigoriev I.V."/>
            <person name="Baker S.E."/>
            <person name="Andersen M.R."/>
            <person name="Nordberg H.P."/>
            <person name="Cantor M.N."/>
            <person name="Hua S.X."/>
        </authorList>
    </citation>
    <scope>NUCLEOTIDE SEQUENCE [LARGE SCALE GENOMIC DNA]</scope>
    <source>
        <strain evidence="2 3">CBS 102.13</strain>
    </source>
</reference>
<dbReference type="GO" id="GO:0016747">
    <property type="term" value="F:acyltransferase activity, transferring groups other than amino-acyl groups"/>
    <property type="evidence" value="ECO:0007669"/>
    <property type="project" value="TreeGrafter"/>
</dbReference>
<proteinExistence type="predicted"/>
<name>A0A2I2FKB4_ASPCN</name>
<dbReference type="InterPro" id="IPR050317">
    <property type="entry name" value="Plant_Fungal_Acyltransferase"/>
</dbReference>
<dbReference type="OrthoDB" id="1862401at2759"/>